<comment type="caution">
    <text evidence="12">The sequence shown here is derived from an EMBL/GenBank/DDBJ whole genome shotgun (WGS) entry which is preliminary data.</text>
</comment>
<dbReference type="GO" id="GO:0008270">
    <property type="term" value="F:zinc ion binding"/>
    <property type="evidence" value="ECO:0007669"/>
    <property type="project" value="UniProtKB-KW"/>
</dbReference>
<feature type="region of interest" description="Disordered" evidence="10">
    <location>
        <begin position="1"/>
        <end position="39"/>
    </location>
</feature>
<evidence type="ECO:0000256" key="7">
    <source>
        <dbReference type="ARBA" id="ARBA00023155"/>
    </source>
</evidence>
<evidence type="ECO:0000313" key="12">
    <source>
        <dbReference type="EMBL" id="PON64307.1"/>
    </source>
</evidence>
<feature type="non-terminal residue" evidence="12">
    <location>
        <position position="1"/>
    </location>
</feature>
<dbReference type="EMBL" id="JXTB01000097">
    <property type="protein sequence ID" value="PON64307.1"/>
    <property type="molecule type" value="Genomic_DNA"/>
</dbReference>
<dbReference type="OrthoDB" id="1884189at2759"/>
<dbReference type="Proteomes" id="UP000237105">
    <property type="component" value="Unassembled WGS sequence"/>
</dbReference>
<protein>
    <submittedName>
        <fullName evidence="12">Octamer-binding transcription factor</fullName>
    </submittedName>
</protein>
<accession>A0A2P5CTF6</accession>
<keyword evidence="7" id="KW-0371">Homeobox</keyword>
<keyword evidence="6" id="KW-0238">DNA-binding</keyword>
<evidence type="ECO:0000256" key="9">
    <source>
        <dbReference type="ARBA" id="ARBA00023242"/>
    </source>
</evidence>
<feature type="region of interest" description="Disordered" evidence="10">
    <location>
        <begin position="96"/>
        <end position="135"/>
    </location>
</feature>
<keyword evidence="5" id="KW-0805">Transcription regulation</keyword>
<keyword evidence="8" id="KW-0804">Transcription</keyword>
<keyword evidence="9" id="KW-0539">Nucleus</keyword>
<dbReference type="NCBIfam" id="TIGR01566">
    <property type="entry name" value="ZF_HD_prot_N"/>
    <property type="match status" value="1"/>
</dbReference>
<dbReference type="GO" id="GO:0050793">
    <property type="term" value="P:regulation of developmental process"/>
    <property type="evidence" value="ECO:0007669"/>
    <property type="project" value="TreeGrafter"/>
</dbReference>
<dbReference type="InterPro" id="IPR006456">
    <property type="entry name" value="ZF_HD_homeobox_Cys/His_dimer"/>
</dbReference>
<dbReference type="NCBIfam" id="TIGR01565">
    <property type="entry name" value="homeo_ZF_HD"/>
    <property type="match status" value="1"/>
</dbReference>
<feature type="compositionally biased region" description="Pro residues" evidence="10">
    <location>
        <begin position="115"/>
        <end position="127"/>
    </location>
</feature>
<evidence type="ECO:0000256" key="10">
    <source>
        <dbReference type="SAM" id="MobiDB-lite"/>
    </source>
</evidence>
<dbReference type="GO" id="GO:0003700">
    <property type="term" value="F:DNA-binding transcription factor activity"/>
    <property type="evidence" value="ECO:0007669"/>
    <property type="project" value="TreeGrafter"/>
</dbReference>
<dbReference type="GO" id="GO:0000976">
    <property type="term" value="F:transcription cis-regulatory region binding"/>
    <property type="evidence" value="ECO:0007669"/>
    <property type="project" value="TreeGrafter"/>
</dbReference>
<evidence type="ECO:0000256" key="2">
    <source>
        <dbReference type="ARBA" id="ARBA00022723"/>
    </source>
</evidence>
<reference evidence="13" key="1">
    <citation type="submission" date="2016-06" db="EMBL/GenBank/DDBJ databases">
        <title>Parallel loss of symbiosis genes in relatives of nitrogen-fixing non-legume Parasponia.</title>
        <authorList>
            <person name="Van Velzen R."/>
            <person name="Holmer R."/>
            <person name="Bu F."/>
            <person name="Rutten L."/>
            <person name="Van Zeijl A."/>
            <person name="Liu W."/>
            <person name="Santuari L."/>
            <person name="Cao Q."/>
            <person name="Sharma T."/>
            <person name="Shen D."/>
            <person name="Roswanjaya Y."/>
            <person name="Wardhani T."/>
            <person name="Kalhor M.S."/>
            <person name="Jansen J."/>
            <person name="Van den Hoogen J."/>
            <person name="Gungor B."/>
            <person name="Hartog M."/>
            <person name="Hontelez J."/>
            <person name="Verver J."/>
            <person name="Yang W.-C."/>
            <person name="Schijlen E."/>
            <person name="Repin R."/>
            <person name="Schilthuizen M."/>
            <person name="Schranz E."/>
            <person name="Heidstra R."/>
            <person name="Miyata K."/>
            <person name="Fedorova E."/>
            <person name="Kohlen W."/>
            <person name="Bisseling T."/>
            <person name="Smit S."/>
            <person name="Geurts R."/>
        </authorList>
    </citation>
    <scope>NUCLEOTIDE SEQUENCE [LARGE SCALE GENOMIC DNA]</scope>
    <source>
        <strain evidence="13">cv. WU1-14</strain>
    </source>
</reference>
<organism evidence="12 13">
    <name type="scientific">Parasponia andersonii</name>
    <name type="common">Sponia andersonii</name>
    <dbReference type="NCBI Taxonomy" id="3476"/>
    <lineage>
        <taxon>Eukaryota</taxon>
        <taxon>Viridiplantae</taxon>
        <taxon>Streptophyta</taxon>
        <taxon>Embryophyta</taxon>
        <taxon>Tracheophyta</taxon>
        <taxon>Spermatophyta</taxon>
        <taxon>Magnoliopsida</taxon>
        <taxon>eudicotyledons</taxon>
        <taxon>Gunneridae</taxon>
        <taxon>Pentapetalae</taxon>
        <taxon>rosids</taxon>
        <taxon>fabids</taxon>
        <taxon>Rosales</taxon>
        <taxon>Cannabaceae</taxon>
        <taxon>Parasponia</taxon>
    </lineage>
</organism>
<sequence>SSQVMDLSPTTKTTPDTDTETPPLPQPTTSLSYNNGHHEHLYAPPQMVVSYRECRKNHAASIGGHALDGCGEFMPSDPTSLKCATCGCHRNFHIRYHPEGPTTSKRHRSSSPSPSSNPGPTPSPHSAPPDSHFASPPQIFLALSTGFSSDDHHQHTHQSLNPTVVKYSSETNPNSRKRVKTKFSQEQKEKMCFFAEKMGWKMQRRDKRLVEEFCKEVGVRRGVFQVWMYRNKRKRDRATGSHNQQPR</sequence>
<keyword evidence="3" id="KW-0863">Zinc-finger</keyword>
<dbReference type="Gene3D" id="1.10.10.60">
    <property type="entry name" value="Homeodomain-like"/>
    <property type="match status" value="1"/>
</dbReference>
<feature type="domain" description="ZF-HD dimerization-type" evidence="11">
    <location>
        <begin position="51"/>
        <end position="96"/>
    </location>
</feature>
<dbReference type="PROSITE" id="PS51523">
    <property type="entry name" value="ZF_HD_DIMER"/>
    <property type="match status" value="1"/>
</dbReference>
<feature type="compositionally biased region" description="Low complexity" evidence="10">
    <location>
        <begin position="1"/>
        <end position="16"/>
    </location>
</feature>
<dbReference type="InterPro" id="IPR006455">
    <property type="entry name" value="Homeodomain_ZF_HD"/>
</dbReference>
<evidence type="ECO:0000256" key="6">
    <source>
        <dbReference type="ARBA" id="ARBA00023125"/>
    </source>
</evidence>
<comment type="subcellular location">
    <subcellularLocation>
        <location evidence="1">Nucleus</location>
    </subcellularLocation>
</comment>
<dbReference type="GO" id="GO:0005634">
    <property type="term" value="C:nucleus"/>
    <property type="evidence" value="ECO:0007669"/>
    <property type="project" value="UniProtKB-SubCell"/>
</dbReference>
<dbReference type="PANTHER" id="PTHR31948:SF72">
    <property type="entry name" value="ZINC-FINGER HOMEODOMAIN PROTEIN 10"/>
    <property type="match status" value="1"/>
</dbReference>
<dbReference type="AlphaFoldDB" id="A0A2P5CTF6"/>
<dbReference type="SUPFAM" id="SSF46689">
    <property type="entry name" value="Homeodomain-like"/>
    <property type="match status" value="1"/>
</dbReference>
<proteinExistence type="predicted"/>
<gene>
    <name evidence="12" type="ORF">PanWU01x14_126210</name>
</gene>
<name>A0A2P5CTF6_PARAD</name>
<evidence type="ECO:0000313" key="13">
    <source>
        <dbReference type="Proteomes" id="UP000237105"/>
    </source>
</evidence>
<evidence type="ECO:0000256" key="8">
    <source>
        <dbReference type="ARBA" id="ARBA00023163"/>
    </source>
</evidence>
<dbReference type="PANTHER" id="PTHR31948">
    <property type="entry name" value="ZINC-FINGER HOMEODOMAIN PROTEIN 2"/>
    <property type="match status" value="1"/>
</dbReference>
<dbReference type="STRING" id="3476.A0A2P5CTF6"/>
<feature type="region of interest" description="Disordered" evidence="10">
    <location>
        <begin position="148"/>
        <end position="183"/>
    </location>
</feature>
<keyword evidence="2" id="KW-0479">Metal-binding</keyword>
<keyword evidence="4" id="KW-0862">Zinc</keyword>
<dbReference type="InterPro" id="IPR009057">
    <property type="entry name" value="Homeodomain-like_sf"/>
</dbReference>
<evidence type="ECO:0000256" key="5">
    <source>
        <dbReference type="ARBA" id="ARBA00023015"/>
    </source>
</evidence>
<evidence type="ECO:0000256" key="3">
    <source>
        <dbReference type="ARBA" id="ARBA00022771"/>
    </source>
</evidence>
<keyword evidence="13" id="KW-1185">Reference proteome</keyword>
<evidence type="ECO:0000259" key="11">
    <source>
        <dbReference type="PROSITE" id="PS51523"/>
    </source>
</evidence>
<evidence type="ECO:0000256" key="4">
    <source>
        <dbReference type="ARBA" id="ARBA00022833"/>
    </source>
</evidence>
<evidence type="ECO:0000256" key="1">
    <source>
        <dbReference type="ARBA" id="ARBA00004123"/>
    </source>
</evidence>
<feature type="compositionally biased region" description="Polar residues" evidence="10">
    <location>
        <begin position="160"/>
        <end position="174"/>
    </location>
</feature>
<dbReference type="Pfam" id="PF04770">
    <property type="entry name" value="ZF-HD_dimer"/>
    <property type="match status" value="1"/>
</dbReference>